<feature type="non-terminal residue" evidence="4">
    <location>
        <position position="1"/>
    </location>
</feature>
<dbReference type="PANTHER" id="PTHR14002:SF43">
    <property type="entry name" value="DELTA-LIKE PROTEIN"/>
    <property type="match status" value="1"/>
</dbReference>
<organism evidence="4 5">
    <name type="scientific">Sinanodonta woodiana</name>
    <name type="common">Chinese pond mussel</name>
    <name type="synonym">Anodonta woodiana</name>
    <dbReference type="NCBI Taxonomy" id="1069815"/>
    <lineage>
        <taxon>Eukaryota</taxon>
        <taxon>Metazoa</taxon>
        <taxon>Spiralia</taxon>
        <taxon>Lophotrochozoa</taxon>
        <taxon>Mollusca</taxon>
        <taxon>Bivalvia</taxon>
        <taxon>Autobranchia</taxon>
        <taxon>Heteroconchia</taxon>
        <taxon>Palaeoheterodonta</taxon>
        <taxon>Unionida</taxon>
        <taxon>Unionoidea</taxon>
        <taxon>Unionidae</taxon>
        <taxon>Unioninae</taxon>
        <taxon>Sinanodonta</taxon>
    </lineage>
</organism>
<evidence type="ECO:0000313" key="4">
    <source>
        <dbReference type="EMBL" id="KAL3880237.1"/>
    </source>
</evidence>
<dbReference type="Pfam" id="PF23344">
    <property type="entry name" value="ZP-N"/>
    <property type="match status" value="1"/>
</dbReference>
<dbReference type="PROSITE" id="PS51034">
    <property type="entry name" value="ZP_2"/>
    <property type="match status" value="1"/>
</dbReference>
<reference evidence="4 5" key="1">
    <citation type="submission" date="2024-11" db="EMBL/GenBank/DDBJ databases">
        <title>Chromosome-level genome assembly of the freshwater bivalve Anodonta woodiana.</title>
        <authorList>
            <person name="Chen X."/>
        </authorList>
    </citation>
    <scope>NUCLEOTIDE SEQUENCE [LARGE SCALE GENOMIC DNA]</scope>
    <source>
        <strain evidence="4">MN2024</strain>
        <tissue evidence="4">Gills</tissue>
    </source>
</reference>
<keyword evidence="2" id="KW-1015">Disulfide bond</keyword>
<accession>A0ABD3X5F5</accession>
<protein>
    <recommendedName>
        <fullName evidence="3">ZP domain-containing protein</fullName>
    </recommendedName>
</protein>
<gene>
    <name evidence="4" type="ORF">ACJMK2_032486</name>
</gene>
<sequence length="205" mass="23244">LALDNALTAGCTSSGWSMKINTTIIRMLDHTADPANIYMSHRSCTGKVVNDELQFLYAYTDCGTNRQMSSDEIIYTNHIIQPIIDPNLPNMIFEHLWRVETRCSMPVTVNNGIGIYPTEVPEGSIIDNSYHNLSTSTLAQLLFTFYTDPAFHYEIKGNLFVPFGHDLYVKVVYDSRDTNIKMRLDTCTIQDQSSPNQMFTLIRDG</sequence>
<evidence type="ECO:0000313" key="5">
    <source>
        <dbReference type="Proteomes" id="UP001634394"/>
    </source>
</evidence>
<dbReference type="EMBL" id="JBJQND010000004">
    <property type="protein sequence ID" value="KAL3880237.1"/>
    <property type="molecule type" value="Genomic_DNA"/>
</dbReference>
<dbReference type="InterPro" id="IPR001507">
    <property type="entry name" value="ZP_dom"/>
</dbReference>
<dbReference type="InterPro" id="IPR055356">
    <property type="entry name" value="ZP-N"/>
</dbReference>
<dbReference type="InterPro" id="IPR042235">
    <property type="entry name" value="ZP-C_dom"/>
</dbReference>
<dbReference type="Gene3D" id="2.60.40.4100">
    <property type="entry name" value="Zona pellucida, ZP-C domain"/>
    <property type="match status" value="1"/>
</dbReference>
<name>A0ABD3X5F5_SINWO</name>
<feature type="domain" description="ZP" evidence="3">
    <location>
        <begin position="10"/>
        <end position="205"/>
    </location>
</feature>
<evidence type="ECO:0000259" key="3">
    <source>
        <dbReference type="PROSITE" id="PS51034"/>
    </source>
</evidence>
<comment type="caution">
    <text evidence="4">The sequence shown here is derived from an EMBL/GenBank/DDBJ whole genome shotgun (WGS) entry which is preliminary data.</text>
</comment>
<dbReference type="Proteomes" id="UP001634394">
    <property type="component" value="Unassembled WGS sequence"/>
</dbReference>
<keyword evidence="1" id="KW-0732">Signal</keyword>
<dbReference type="PANTHER" id="PTHR14002">
    <property type="entry name" value="ENDOGLIN/TGF-BETA RECEPTOR TYPE III"/>
    <property type="match status" value="1"/>
</dbReference>
<proteinExistence type="predicted"/>
<keyword evidence="5" id="KW-1185">Reference proteome</keyword>
<dbReference type="AlphaFoldDB" id="A0ABD3X5F5"/>
<evidence type="ECO:0000256" key="1">
    <source>
        <dbReference type="ARBA" id="ARBA00022729"/>
    </source>
</evidence>
<evidence type="ECO:0000256" key="2">
    <source>
        <dbReference type="ARBA" id="ARBA00023157"/>
    </source>
</evidence>
<dbReference type="Gene3D" id="2.60.40.3210">
    <property type="entry name" value="Zona pellucida, ZP-N domain"/>
    <property type="match status" value="1"/>
</dbReference>